<dbReference type="InterPro" id="IPR001633">
    <property type="entry name" value="EAL_dom"/>
</dbReference>
<dbReference type="InterPro" id="IPR001789">
    <property type="entry name" value="Sig_transdc_resp-reg_receiver"/>
</dbReference>
<dbReference type="eggNOG" id="COG0784">
    <property type="taxonomic scope" value="Bacteria"/>
</dbReference>
<keyword evidence="1" id="KW-0597">Phosphoprotein</keyword>
<dbReference type="PANTHER" id="PTHR33121:SF79">
    <property type="entry name" value="CYCLIC DI-GMP PHOSPHODIESTERASE PDED-RELATED"/>
    <property type="match status" value="1"/>
</dbReference>
<dbReference type="PATRIC" id="fig|765912.4.peg.605"/>
<dbReference type="Pfam" id="PF00072">
    <property type="entry name" value="Response_reg"/>
    <property type="match status" value="1"/>
</dbReference>
<evidence type="ECO:0000313" key="5">
    <source>
        <dbReference type="Proteomes" id="UP000010816"/>
    </source>
</evidence>
<protein>
    <submittedName>
        <fullName evidence="4">EAL domain-containing protein</fullName>
    </submittedName>
</protein>
<gene>
    <name evidence="4" type="ORF">Thimo_0623</name>
</gene>
<dbReference type="SUPFAM" id="SSF52172">
    <property type="entry name" value="CheY-like"/>
    <property type="match status" value="1"/>
</dbReference>
<dbReference type="eggNOG" id="COG2200">
    <property type="taxonomic scope" value="Bacteria"/>
</dbReference>
<dbReference type="HOGENOM" id="CLU_000445_70_2_6"/>
<dbReference type="STRING" id="765912.Thimo_0623"/>
<name>L0GVZ3_9GAMM</name>
<dbReference type="PANTHER" id="PTHR33121">
    <property type="entry name" value="CYCLIC DI-GMP PHOSPHODIESTERASE PDEF"/>
    <property type="match status" value="1"/>
</dbReference>
<dbReference type="RefSeq" id="WP_015279611.1">
    <property type="nucleotide sequence ID" value="NC_019940.1"/>
</dbReference>
<dbReference type="Gene3D" id="3.40.50.2300">
    <property type="match status" value="1"/>
</dbReference>
<dbReference type="InterPro" id="IPR011006">
    <property type="entry name" value="CheY-like_superfamily"/>
</dbReference>
<feature type="domain" description="EAL" evidence="3">
    <location>
        <begin position="143"/>
        <end position="396"/>
    </location>
</feature>
<dbReference type="Pfam" id="PF00563">
    <property type="entry name" value="EAL"/>
    <property type="match status" value="1"/>
</dbReference>
<dbReference type="SMART" id="SM00448">
    <property type="entry name" value="REC"/>
    <property type="match status" value="1"/>
</dbReference>
<dbReference type="SMART" id="SM00052">
    <property type="entry name" value="EAL"/>
    <property type="match status" value="1"/>
</dbReference>
<dbReference type="InterPro" id="IPR050706">
    <property type="entry name" value="Cyclic-di-GMP_PDE-like"/>
</dbReference>
<sequence>MANDRCNGVALVIDDERLVGKTAAALLQRLGFDPVLTAAAGQEALNLITSGHPPIDLVLTDLNMPDLDGIELLRRLDELKFRGDIVLFSGEDSQTLRMAENLARARGLSVLGSLTKPVAPQALREILAKRRETAAPADARPSQELSVEHLAKAIETGELEPWFQPKIDVARREPVGAEALVRWPHGPTGPVSPVVIVSLAEEHGLIDPLTFLMLEKSVRFRRLWREQGVDLTLAINVSMDSLVRLDFPQRVADLVERLGEKAEGVQFEVTESRLMSDLVRVLDVLLRLRLKRFWLAIDDFGTGHSSLAQLRDLPFNKLKLDRSYVQGAGNEERARAILESSVEMAKRLGMVVVAEGVETLADWQRVERFGCDQVQGYFIARPMPGDAVPAWVRAWPERRDALFGAAPR</sequence>
<dbReference type="PROSITE" id="PS50110">
    <property type="entry name" value="RESPONSE_REGULATORY"/>
    <property type="match status" value="1"/>
</dbReference>
<accession>L0GVZ3</accession>
<feature type="domain" description="Response regulatory" evidence="2">
    <location>
        <begin position="9"/>
        <end position="131"/>
    </location>
</feature>
<evidence type="ECO:0000313" key="4">
    <source>
        <dbReference type="EMBL" id="AGA89464.1"/>
    </source>
</evidence>
<keyword evidence="5" id="KW-1185">Reference proteome</keyword>
<reference evidence="4 5" key="1">
    <citation type="submission" date="2011-09" db="EMBL/GenBank/DDBJ databases">
        <title>Complete sequence of chromosome of Thioflavicoccus mobilis 8321.</title>
        <authorList>
            <consortium name="US DOE Joint Genome Institute"/>
            <person name="Lucas S."/>
            <person name="Han J."/>
            <person name="Lapidus A."/>
            <person name="Cheng J.-F."/>
            <person name="Goodwin L."/>
            <person name="Pitluck S."/>
            <person name="Peters L."/>
            <person name="Ovchinnikova G."/>
            <person name="Lu M."/>
            <person name="Detter J.C."/>
            <person name="Han C."/>
            <person name="Tapia R."/>
            <person name="Land M."/>
            <person name="Hauser L."/>
            <person name="Kyrpides N."/>
            <person name="Ivanova N."/>
            <person name="Pagani I."/>
            <person name="Vogl K."/>
            <person name="Liu Z."/>
            <person name="Imhoff J."/>
            <person name="Thiel V."/>
            <person name="Frigaard N.-U."/>
            <person name="Bryant D."/>
            <person name="Woyke T."/>
        </authorList>
    </citation>
    <scope>NUCLEOTIDE SEQUENCE [LARGE SCALE GENOMIC DNA]</scope>
    <source>
        <strain evidence="4 5">8321</strain>
    </source>
</reference>
<dbReference type="GO" id="GO:0071111">
    <property type="term" value="F:cyclic-guanylate-specific phosphodiesterase activity"/>
    <property type="evidence" value="ECO:0007669"/>
    <property type="project" value="InterPro"/>
</dbReference>
<dbReference type="PROSITE" id="PS50883">
    <property type="entry name" value="EAL"/>
    <property type="match status" value="1"/>
</dbReference>
<dbReference type="SUPFAM" id="SSF141868">
    <property type="entry name" value="EAL domain-like"/>
    <property type="match status" value="1"/>
</dbReference>
<dbReference type="AlphaFoldDB" id="L0GVZ3"/>
<feature type="modified residue" description="4-aspartylphosphate" evidence="1">
    <location>
        <position position="61"/>
    </location>
</feature>
<dbReference type="KEGG" id="tmb:Thimo_0623"/>
<dbReference type="CDD" id="cd01948">
    <property type="entry name" value="EAL"/>
    <property type="match status" value="1"/>
</dbReference>
<dbReference type="GO" id="GO:0000160">
    <property type="term" value="P:phosphorelay signal transduction system"/>
    <property type="evidence" value="ECO:0007669"/>
    <property type="project" value="InterPro"/>
</dbReference>
<dbReference type="Proteomes" id="UP000010816">
    <property type="component" value="Chromosome"/>
</dbReference>
<evidence type="ECO:0000256" key="1">
    <source>
        <dbReference type="PROSITE-ProRule" id="PRU00169"/>
    </source>
</evidence>
<evidence type="ECO:0000259" key="2">
    <source>
        <dbReference type="PROSITE" id="PS50110"/>
    </source>
</evidence>
<dbReference type="OrthoDB" id="8553030at2"/>
<organism evidence="4 5">
    <name type="scientific">Thioflavicoccus mobilis 8321</name>
    <dbReference type="NCBI Taxonomy" id="765912"/>
    <lineage>
        <taxon>Bacteria</taxon>
        <taxon>Pseudomonadati</taxon>
        <taxon>Pseudomonadota</taxon>
        <taxon>Gammaproteobacteria</taxon>
        <taxon>Chromatiales</taxon>
        <taxon>Chromatiaceae</taxon>
        <taxon>Thioflavicoccus</taxon>
    </lineage>
</organism>
<evidence type="ECO:0000259" key="3">
    <source>
        <dbReference type="PROSITE" id="PS50883"/>
    </source>
</evidence>
<dbReference type="Gene3D" id="3.20.20.450">
    <property type="entry name" value="EAL domain"/>
    <property type="match status" value="1"/>
</dbReference>
<dbReference type="InterPro" id="IPR035919">
    <property type="entry name" value="EAL_sf"/>
</dbReference>
<dbReference type="EMBL" id="CP003051">
    <property type="protein sequence ID" value="AGA89464.1"/>
    <property type="molecule type" value="Genomic_DNA"/>
</dbReference>
<proteinExistence type="predicted"/>